<keyword evidence="2" id="KW-1185">Reference proteome</keyword>
<evidence type="ECO:0000313" key="2">
    <source>
        <dbReference type="Proteomes" id="UP001303473"/>
    </source>
</evidence>
<dbReference type="AlphaFoldDB" id="A0AAN6MW77"/>
<organism evidence="1 2">
    <name type="scientific">Diplogelasinospora grovesii</name>
    <dbReference type="NCBI Taxonomy" id="303347"/>
    <lineage>
        <taxon>Eukaryota</taxon>
        <taxon>Fungi</taxon>
        <taxon>Dikarya</taxon>
        <taxon>Ascomycota</taxon>
        <taxon>Pezizomycotina</taxon>
        <taxon>Sordariomycetes</taxon>
        <taxon>Sordariomycetidae</taxon>
        <taxon>Sordariales</taxon>
        <taxon>Diplogelasinosporaceae</taxon>
        <taxon>Diplogelasinospora</taxon>
    </lineage>
</organism>
<dbReference type="Proteomes" id="UP001303473">
    <property type="component" value="Unassembled WGS sequence"/>
</dbReference>
<dbReference type="EMBL" id="MU853974">
    <property type="protein sequence ID" value="KAK3934615.1"/>
    <property type="molecule type" value="Genomic_DNA"/>
</dbReference>
<comment type="caution">
    <text evidence="1">The sequence shown here is derived from an EMBL/GenBank/DDBJ whole genome shotgun (WGS) entry which is preliminary data.</text>
</comment>
<reference evidence="2" key="1">
    <citation type="journal article" date="2023" name="Mol. Phylogenet. Evol.">
        <title>Genome-scale phylogeny and comparative genomics of the fungal order Sordariales.</title>
        <authorList>
            <person name="Hensen N."/>
            <person name="Bonometti L."/>
            <person name="Westerberg I."/>
            <person name="Brannstrom I.O."/>
            <person name="Guillou S."/>
            <person name="Cros-Aarteil S."/>
            <person name="Calhoun S."/>
            <person name="Haridas S."/>
            <person name="Kuo A."/>
            <person name="Mondo S."/>
            <person name="Pangilinan J."/>
            <person name="Riley R."/>
            <person name="LaButti K."/>
            <person name="Andreopoulos B."/>
            <person name="Lipzen A."/>
            <person name="Chen C."/>
            <person name="Yan M."/>
            <person name="Daum C."/>
            <person name="Ng V."/>
            <person name="Clum A."/>
            <person name="Steindorff A."/>
            <person name="Ohm R.A."/>
            <person name="Martin F."/>
            <person name="Silar P."/>
            <person name="Natvig D.O."/>
            <person name="Lalanne C."/>
            <person name="Gautier V."/>
            <person name="Ament-Velasquez S.L."/>
            <person name="Kruys A."/>
            <person name="Hutchinson M.I."/>
            <person name="Powell A.J."/>
            <person name="Barry K."/>
            <person name="Miller A.N."/>
            <person name="Grigoriev I.V."/>
            <person name="Debuchy R."/>
            <person name="Gladieux P."/>
            <person name="Hiltunen Thoren M."/>
            <person name="Johannesson H."/>
        </authorList>
    </citation>
    <scope>NUCLEOTIDE SEQUENCE [LARGE SCALE GENOMIC DNA]</scope>
    <source>
        <strain evidence="2">CBS 340.73</strain>
    </source>
</reference>
<gene>
    <name evidence="1" type="ORF">QBC46DRAFT_358898</name>
</gene>
<proteinExistence type="predicted"/>
<sequence>MDHQDVVIGIAVGVLSELSEEIPHIKDMLAKNMLAFQQDQAILDALNAQAKRMDRMQNRGNAILDALNAQAKRMDRMENRISNSQVCTINAKRLGEDLHAHLLPLRNITTGVVIPKFPKTMAELLHLNDAAVTGFLDALGITPPAGITLVEKVELLREKWVG</sequence>
<name>A0AAN6MW77_9PEZI</name>
<protein>
    <submittedName>
        <fullName evidence="1">Uncharacterized protein</fullName>
    </submittedName>
</protein>
<accession>A0AAN6MW77</accession>
<evidence type="ECO:0000313" key="1">
    <source>
        <dbReference type="EMBL" id="KAK3934615.1"/>
    </source>
</evidence>